<dbReference type="InterPro" id="IPR020846">
    <property type="entry name" value="MFS_dom"/>
</dbReference>
<dbReference type="NCBIfam" id="NF011656">
    <property type="entry name" value="PRK15075.1"/>
    <property type="match status" value="1"/>
</dbReference>
<evidence type="ECO:0000313" key="15">
    <source>
        <dbReference type="Proteomes" id="UP000004816"/>
    </source>
</evidence>
<feature type="transmembrane region" description="Helical" evidence="12">
    <location>
        <begin position="354"/>
        <end position="372"/>
    </location>
</feature>
<keyword evidence="7 12" id="KW-1133">Transmembrane helix</keyword>
<dbReference type="PANTHER" id="PTHR43528:SF6">
    <property type="entry name" value="CITRATE-PROTON SYMPORTER"/>
    <property type="match status" value="1"/>
</dbReference>
<dbReference type="PROSITE" id="PS50850">
    <property type="entry name" value="MFS"/>
    <property type="match status" value="1"/>
</dbReference>
<feature type="transmembrane region" description="Helical" evidence="12">
    <location>
        <begin position="103"/>
        <end position="124"/>
    </location>
</feature>
<keyword evidence="8 12" id="KW-0472">Membrane</keyword>
<comment type="subcellular location">
    <subcellularLocation>
        <location evidence="1">Cell membrane</location>
        <topology evidence="1">Multi-pass membrane protein</topology>
    </subcellularLocation>
</comment>
<dbReference type="FunFam" id="1.20.1250.20:FF:000001">
    <property type="entry name" value="Dicarboxylate MFS transporter"/>
    <property type="match status" value="1"/>
</dbReference>
<dbReference type="GO" id="GO:0005886">
    <property type="term" value="C:plasma membrane"/>
    <property type="evidence" value="ECO:0007669"/>
    <property type="project" value="UniProtKB-SubCell"/>
</dbReference>
<evidence type="ECO:0000256" key="3">
    <source>
        <dbReference type="ARBA" id="ARBA00022448"/>
    </source>
</evidence>
<protein>
    <recommendedName>
        <fullName evidence="10">Putative proline/betaine transporter</fullName>
    </recommendedName>
</protein>
<evidence type="ECO:0000256" key="11">
    <source>
        <dbReference type="SAM" id="MobiDB-lite"/>
    </source>
</evidence>
<dbReference type="AlphaFoldDB" id="E5XT19"/>
<feature type="transmembrane region" description="Helical" evidence="12">
    <location>
        <begin position="416"/>
        <end position="433"/>
    </location>
</feature>
<dbReference type="HOGENOM" id="CLU_001265_39_0_11"/>
<feature type="transmembrane region" description="Helical" evidence="12">
    <location>
        <begin position="292"/>
        <end position="312"/>
    </location>
</feature>
<keyword evidence="6" id="KW-0769">Symport</keyword>
<gene>
    <name evidence="14" type="ORF">HMPREF9336_02641</name>
</gene>
<feature type="domain" description="Major facilitator superfamily (MFS) profile" evidence="13">
    <location>
        <begin position="31"/>
        <end position="439"/>
    </location>
</feature>
<dbReference type="Pfam" id="PF07690">
    <property type="entry name" value="MFS_1"/>
    <property type="match status" value="1"/>
</dbReference>
<dbReference type="GO" id="GO:0015293">
    <property type="term" value="F:symporter activity"/>
    <property type="evidence" value="ECO:0007669"/>
    <property type="project" value="UniProtKB-KW"/>
</dbReference>
<keyword evidence="5 12" id="KW-0812">Transmembrane</keyword>
<comment type="similarity">
    <text evidence="2">Belongs to the major facilitator superfamily. Metabolite:H+ Symporter (MHS) family (TC 2.A.1.6) family.</text>
</comment>
<feature type="transmembrane region" description="Helical" evidence="12">
    <location>
        <begin position="31"/>
        <end position="52"/>
    </location>
</feature>
<dbReference type="InterPro" id="IPR011701">
    <property type="entry name" value="MFS"/>
</dbReference>
<name>E5XT19_SEGRC</name>
<dbReference type="Proteomes" id="UP000004816">
    <property type="component" value="Unassembled WGS sequence"/>
</dbReference>
<evidence type="ECO:0000256" key="2">
    <source>
        <dbReference type="ARBA" id="ARBA00008240"/>
    </source>
</evidence>
<dbReference type="PROSITE" id="PS00216">
    <property type="entry name" value="SUGAR_TRANSPORT_1"/>
    <property type="match status" value="1"/>
</dbReference>
<keyword evidence="4" id="KW-1003">Cell membrane</keyword>
<evidence type="ECO:0000256" key="10">
    <source>
        <dbReference type="ARBA" id="ARBA00039918"/>
    </source>
</evidence>
<dbReference type="STRING" id="679197.HMPREF9336_02641"/>
<dbReference type="InterPro" id="IPR005829">
    <property type="entry name" value="Sugar_transporter_CS"/>
</dbReference>
<dbReference type="SUPFAM" id="SSF103473">
    <property type="entry name" value="MFS general substrate transporter"/>
    <property type="match status" value="1"/>
</dbReference>
<evidence type="ECO:0000313" key="14">
    <source>
        <dbReference type="EMBL" id="EFV12513.1"/>
    </source>
</evidence>
<reference evidence="14 15" key="1">
    <citation type="journal article" date="2011" name="Stand. Genomic Sci.">
        <title>High quality draft genome sequence of Segniliparus rugosus CDC 945(T)= (ATCC BAA-974(T)).</title>
        <authorList>
            <person name="Earl A.M."/>
            <person name="Desjardins C.A."/>
            <person name="Fitzgerald M.G."/>
            <person name="Arachchi H.M."/>
            <person name="Zeng Q."/>
            <person name="Mehta T."/>
            <person name="Griggs A."/>
            <person name="Birren B.W."/>
            <person name="Toney N.C."/>
            <person name="Carr J."/>
            <person name="Posey J."/>
            <person name="Butler W.R."/>
        </authorList>
    </citation>
    <scope>NUCLEOTIDE SEQUENCE [LARGE SCALE GENOMIC DNA]</scope>
    <source>
        <strain evidence="15">ATCC BAA-974 / DSM 45345 / CCUG 50838 / CIP 108380 / JCM 13579 / CDC 945</strain>
    </source>
</reference>
<feature type="transmembrane region" description="Helical" evidence="12">
    <location>
        <begin position="72"/>
        <end position="91"/>
    </location>
</feature>
<dbReference type="EMBL" id="ACZI02000002">
    <property type="protein sequence ID" value="EFV12513.1"/>
    <property type="molecule type" value="Genomic_DNA"/>
</dbReference>
<feature type="compositionally biased region" description="Polar residues" evidence="11">
    <location>
        <begin position="1"/>
        <end position="12"/>
    </location>
</feature>
<dbReference type="PANTHER" id="PTHR43528">
    <property type="entry name" value="ALPHA-KETOGLUTARATE PERMEASE"/>
    <property type="match status" value="1"/>
</dbReference>
<evidence type="ECO:0000256" key="1">
    <source>
        <dbReference type="ARBA" id="ARBA00004651"/>
    </source>
</evidence>
<dbReference type="Gene3D" id="1.20.1250.20">
    <property type="entry name" value="MFS general substrate transporter like domains"/>
    <property type="match status" value="2"/>
</dbReference>
<evidence type="ECO:0000256" key="8">
    <source>
        <dbReference type="ARBA" id="ARBA00023136"/>
    </source>
</evidence>
<accession>E5XT19</accession>
<keyword evidence="15" id="KW-1185">Reference proteome</keyword>
<evidence type="ECO:0000256" key="5">
    <source>
        <dbReference type="ARBA" id="ARBA00022692"/>
    </source>
</evidence>
<dbReference type="RefSeq" id="WP_007471137.1">
    <property type="nucleotide sequence ID" value="NZ_KI391953.1"/>
</dbReference>
<dbReference type="InterPro" id="IPR051084">
    <property type="entry name" value="H+-coupled_symporters"/>
</dbReference>
<proteinExistence type="inferred from homology"/>
<evidence type="ECO:0000256" key="6">
    <source>
        <dbReference type="ARBA" id="ARBA00022847"/>
    </source>
</evidence>
<evidence type="ECO:0000259" key="13">
    <source>
        <dbReference type="PROSITE" id="PS50850"/>
    </source>
</evidence>
<comment type="caution">
    <text evidence="14">The sequence shown here is derived from an EMBL/GenBank/DDBJ whole genome shotgun (WGS) entry which is preliminary data.</text>
</comment>
<keyword evidence="3" id="KW-0813">Transport</keyword>
<feature type="transmembrane region" description="Helical" evidence="12">
    <location>
        <begin position="203"/>
        <end position="222"/>
    </location>
</feature>
<evidence type="ECO:0000256" key="7">
    <source>
        <dbReference type="ARBA" id="ARBA00022989"/>
    </source>
</evidence>
<evidence type="ECO:0000256" key="9">
    <source>
        <dbReference type="ARBA" id="ARBA00037295"/>
    </source>
</evidence>
<dbReference type="PROSITE" id="PS00217">
    <property type="entry name" value="SUGAR_TRANSPORT_2"/>
    <property type="match status" value="1"/>
</dbReference>
<evidence type="ECO:0000256" key="12">
    <source>
        <dbReference type="SAM" id="Phobius"/>
    </source>
</evidence>
<comment type="function">
    <text evidence="9">May be a proton symporter involved in the uptake of osmolytes such as proline and glycine betaine.</text>
</comment>
<dbReference type="eggNOG" id="COG0477">
    <property type="taxonomic scope" value="Bacteria"/>
</dbReference>
<feature type="region of interest" description="Disordered" evidence="11">
    <location>
        <begin position="1"/>
        <end position="24"/>
    </location>
</feature>
<feature type="transmembrane region" description="Helical" evidence="12">
    <location>
        <begin position="248"/>
        <end position="272"/>
    </location>
</feature>
<sequence length="441" mass="47835">MRQSAPNQTPTEKTGGPPAARPKTARSQAAMVLRVVSGNFLEMYDFMVFGIFAHDIGKAYFPAHSHYVSELAAFATFWLGSVMRPVGALVLGPYVDRIGRRKGLLLTLLIMAVGTAMIAFLPGYETIGFLAPVGVVAGRLLQGFSAGVELGGVSVYLAEMAPPGRRGFFVSWQSGSQQVSVIVGSIVGILIRETLPAQAMAAWGWRIPFVVGCLIVPLIYIVRRSLEETEGFSRQHHHPSFAEIRRSVAANLPLVLAGMGWVVMTTVFFYFITNYTATFGREDLHLSTRKSLLVVLCVGVSNLCVLPLSGALSDRIGRAPILLVTSSLGVLTAYPALLWLIAHPSFEHMLAVELWLSALYAGYNGAMVVALVEVMPAEVRATGFSLAYSLATMLGTFTDLGDKWLDRNYGKSAPGLWLLFAAACGLSATIWFSRKRLVSRR</sequence>
<organism evidence="14 15">
    <name type="scientific">Segniliparus rugosus (strain ATCC BAA-974 / DSM 45345 / CCUG 50838 / CIP 108380 / JCM 13579 / CDC 945)</name>
    <dbReference type="NCBI Taxonomy" id="679197"/>
    <lineage>
        <taxon>Bacteria</taxon>
        <taxon>Bacillati</taxon>
        <taxon>Actinomycetota</taxon>
        <taxon>Actinomycetes</taxon>
        <taxon>Mycobacteriales</taxon>
        <taxon>Segniliparaceae</taxon>
        <taxon>Segniliparus</taxon>
    </lineage>
</organism>
<feature type="transmembrane region" description="Helical" evidence="12">
    <location>
        <begin position="319"/>
        <end position="342"/>
    </location>
</feature>
<feature type="transmembrane region" description="Helical" evidence="12">
    <location>
        <begin position="379"/>
        <end position="396"/>
    </location>
</feature>
<evidence type="ECO:0000256" key="4">
    <source>
        <dbReference type="ARBA" id="ARBA00022475"/>
    </source>
</evidence>
<dbReference type="InterPro" id="IPR036259">
    <property type="entry name" value="MFS_trans_sf"/>
</dbReference>